<dbReference type="SUPFAM" id="SSF48452">
    <property type="entry name" value="TPR-like"/>
    <property type="match status" value="2"/>
</dbReference>
<keyword evidence="1" id="KW-0802">TPR repeat</keyword>
<organism evidence="2 3">
    <name type="scientific">Dolichospermum flos-aquae CCAP 1403/13F</name>
    <dbReference type="NCBI Taxonomy" id="315271"/>
    <lineage>
        <taxon>Bacteria</taxon>
        <taxon>Bacillati</taxon>
        <taxon>Cyanobacteriota</taxon>
        <taxon>Cyanophyceae</taxon>
        <taxon>Nostocales</taxon>
        <taxon>Aphanizomenonaceae</taxon>
        <taxon>Dolichospermum</taxon>
    </lineage>
</organism>
<sequence length="546" mass="64787">MDEMYYQAKIKEFKKNNDWQGMYNFWLIEKLQEPKLWDNSEFLSEIAFGCGKLASVSANDIPRKNQEKEKFLYQKSEYRKEAERLWKRCIELMPKNPKYLSGLGYLYYQNAVELNQPRGRRDGNKRKESEIAIQYFNQSLGIDSKRIKDLYRKGYLLVEILPTTCWKDRNFELAKQYRLDGIKSLDAAITYRESLDTKIPRQQDERNRCYNEYIKSFYSLGSVYYEMIINKWDEAIFALGLRKIVDENDKISYNPQDLNHANLSYQYYNNCLVADINHREACEKVDKLYSLGKADFAKYWILSGNGQKLDKYVSAEAIKYRDDAEQYFIQALNCSWSQEKQRQKKDYIAEKLARLYITKGSPEDNRPYEEAVKVIKKYQYGRLDPYILHTLSLALMLMGRHEEAKRNLIEAANPKFNQDIWTSDFLLGCLLLRKGELEDANEYFDKALQRKETDTLLFGKALIAYKSNRKLEALEIIQKANQINPYNIAISKYLDIWSKKLGNVQLEIRDKNEEIEDYSHYMYDAFGYDEEMGMDFDEYLDKFGYS</sequence>
<accession>A0A6H2C5D6</accession>
<dbReference type="AlphaFoldDB" id="A0A6H2C5D6"/>
<dbReference type="Gene3D" id="1.25.40.10">
    <property type="entry name" value="Tetratricopeptide repeat domain"/>
    <property type="match status" value="2"/>
</dbReference>
<dbReference type="RefSeq" id="WP_168696870.1">
    <property type="nucleotide sequence ID" value="NZ_CP051206.1"/>
</dbReference>
<proteinExistence type="predicted"/>
<reference evidence="2 3" key="2">
    <citation type="submission" date="2020-04" db="EMBL/GenBank/DDBJ databases">
        <authorList>
            <person name="Fomenkov A."/>
            <person name="Anton B.P."/>
            <person name="Roberts R.J."/>
        </authorList>
    </citation>
    <scope>NUCLEOTIDE SEQUENCE [LARGE SCALE GENOMIC DNA]</scope>
    <source>
        <strain evidence="2 3">CCAP 1403/13f</strain>
    </source>
</reference>
<dbReference type="Proteomes" id="UP000502433">
    <property type="component" value="Chromosome"/>
</dbReference>
<evidence type="ECO:0008006" key="4">
    <source>
        <dbReference type="Google" id="ProtNLM"/>
    </source>
</evidence>
<dbReference type="KEGG" id="dfs:HGD76_20570"/>
<feature type="repeat" description="TPR" evidence="1">
    <location>
        <begin position="421"/>
        <end position="454"/>
    </location>
</feature>
<dbReference type="InterPro" id="IPR019734">
    <property type="entry name" value="TPR_rpt"/>
</dbReference>
<protein>
    <recommendedName>
        <fullName evidence="4">Tetratricopeptide repeat protein</fullName>
    </recommendedName>
</protein>
<dbReference type="PROSITE" id="PS50005">
    <property type="entry name" value="TPR"/>
    <property type="match status" value="1"/>
</dbReference>
<dbReference type="EMBL" id="CP051206">
    <property type="protein sequence ID" value="QJB46214.1"/>
    <property type="molecule type" value="Genomic_DNA"/>
</dbReference>
<evidence type="ECO:0000313" key="2">
    <source>
        <dbReference type="EMBL" id="QJB46214.1"/>
    </source>
</evidence>
<name>A0A6H2C5D6_DOLFA</name>
<dbReference type="InterPro" id="IPR011990">
    <property type="entry name" value="TPR-like_helical_dom_sf"/>
</dbReference>
<evidence type="ECO:0000256" key="1">
    <source>
        <dbReference type="PROSITE-ProRule" id="PRU00339"/>
    </source>
</evidence>
<evidence type="ECO:0000313" key="3">
    <source>
        <dbReference type="Proteomes" id="UP000502433"/>
    </source>
</evidence>
<gene>
    <name evidence="2" type="ORF">HGD76_20570</name>
</gene>
<reference evidence="2 3" key="1">
    <citation type="submission" date="2020-04" db="EMBL/GenBank/DDBJ databases">
        <title>Genome-Wide Identification of 5-Methylcytosine Sites in Bacterial Genomes By High-Throughput Sequencing of MspJI Restriction Fragments.</title>
        <authorList>
            <person name="Wu V."/>
        </authorList>
    </citation>
    <scope>NUCLEOTIDE SEQUENCE [LARGE SCALE GENOMIC DNA]</scope>
    <source>
        <strain evidence="2 3">CCAP 1403/13f</strain>
    </source>
</reference>